<reference evidence="1 2" key="1">
    <citation type="submission" date="2024-06" db="EMBL/GenBank/DDBJ databases">
        <title>Lysinibacillus zambalefons sp. nov., a Novel Firmicute Isolated from the Poon Bato Zambales Hyperalkaline Spring.</title>
        <authorList>
            <person name="Aja J.A."/>
            <person name="Lazaro J.E.H."/>
            <person name="Llorin L.D."/>
            <person name="Lim K.R."/>
            <person name="Teodosio J."/>
            <person name="Dalisay D.S."/>
        </authorList>
    </citation>
    <scope>NUCLEOTIDE SEQUENCE [LARGE SCALE GENOMIC DNA]</scope>
    <source>
        <strain evidence="1 2">M3</strain>
    </source>
</reference>
<dbReference type="RefSeq" id="WP_349658673.1">
    <property type="nucleotide sequence ID" value="NZ_JBEGDG010000002.1"/>
</dbReference>
<name>A0ABV1MN24_9BACI</name>
<evidence type="ECO:0000313" key="2">
    <source>
        <dbReference type="Proteomes" id="UP001478862"/>
    </source>
</evidence>
<dbReference type="EMBL" id="JBEGDG010000002">
    <property type="protein sequence ID" value="MEQ6353921.1"/>
    <property type="molecule type" value="Genomic_DNA"/>
</dbReference>
<comment type="caution">
    <text evidence="1">The sequence shown here is derived from an EMBL/GenBank/DDBJ whole genome shotgun (WGS) entry which is preliminary data.</text>
</comment>
<dbReference type="Proteomes" id="UP001478862">
    <property type="component" value="Unassembled WGS sequence"/>
</dbReference>
<sequence>MTHFEYMEQHGQMNMYDFLSVQKSEHKLNADRLTSTTVDKAVDKKKYIESRVRVHIVRR</sequence>
<protein>
    <submittedName>
        <fullName evidence="1">Uncharacterized protein</fullName>
    </submittedName>
</protein>
<organism evidence="1 2">
    <name type="scientific">Lysinibacillus zambalensis</name>
    <dbReference type="NCBI Taxonomy" id="3160866"/>
    <lineage>
        <taxon>Bacteria</taxon>
        <taxon>Bacillati</taxon>
        <taxon>Bacillota</taxon>
        <taxon>Bacilli</taxon>
        <taxon>Bacillales</taxon>
        <taxon>Bacillaceae</taxon>
        <taxon>Lysinibacillus</taxon>
    </lineage>
</organism>
<accession>A0ABV1MN24</accession>
<gene>
    <name evidence="1" type="ORF">ABNX05_04775</name>
</gene>
<proteinExistence type="predicted"/>
<keyword evidence="2" id="KW-1185">Reference proteome</keyword>
<evidence type="ECO:0000313" key="1">
    <source>
        <dbReference type="EMBL" id="MEQ6353921.1"/>
    </source>
</evidence>